<evidence type="ECO:0000313" key="1">
    <source>
        <dbReference type="EMBL" id="PNI01250.1"/>
    </source>
</evidence>
<evidence type="ECO:0000313" key="6">
    <source>
        <dbReference type="Proteomes" id="UP000248729"/>
    </source>
</evidence>
<evidence type="ECO:0000313" key="3">
    <source>
        <dbReference type="EMBL" id="RAS69318.1"/>
    </source>
</evidence>
<organism evidence="2 4">
    <name type="scientific">Vibrio diazotrophicus</name>
    <dbReference type="NCBI Taxonomy" id="685"/>
    <lineage>
        <taxon>Bacteria</taxon>
        <taxon>Pseudomonadati</taxon>
        <taxon>Pseudomonadota</taxon>
        <taxon>Gammaproteobacteria</taxon>
        <taxon>Vibrionales</taxon>
        <taxon>Vibrionaceae</taxon>
        <taxon>Vibrio</taxon>
    </lineage>
</organism>
<sequence>MDDLHFDELLDAQIAKLRSNASSRAKPAKRMWREIEAIRDRKRLERELLEMDVCLELDDLKL</sequence>
<name>A0A2J8HSL1_VIBDI</name>
<gene>
    <name evidence="2" type="ORF">C1N32_09410</name>
    <name evidence="1" type="ORF">C1O25_08455</name>
    <name evidence="3" type="ORF">DET48_102147</name>
</gene>
<dbReference type="EMBL" id="POSK01000005">
    <property type="protein sequence ID" value="PNI05008.1"/>
    <property type="molecule type" value="Genomic_DNA"/>
</dbReference>
<evidence type="ECO:0000313" key="4">
    <source>
        <dbReference type="Proteomes" id="UP000236449"/>
    </source>
</evidence>
<dbReference type="EMBL" id="QLTR01000002">
    <property type="protein sequence ID" value="RAS69318.1"/>
    <property type="molecule type" value="Genomic_DNA"/>
</dbReference>
<reference evidence="3 6" key="2">
    <citation type="submission" date="2018-06" db="EMBL/GenBank/DDBJ databases">
        <title>Freshwater and sediment microbial communities from various areas in North America, analyzing microbe dynamics in response to fracking.</title>
        <authorList>
            <person name="Lamendella R."/>
        </authorList>
    </citation>
    <scope>NUCLEOTIDE SEQUENCE [LARGE SCALE GENOMIC DNA]</scope>
    <source>
        <strain evidence="3 6">99A</strain>
    </source>
</reference>
<accession>A0A2J8HSL1</accession>
<dbReference type="EMBL" id="POSM01000009">
    <property type="protein sequence ID" value="PNI01250.1"/>
    <property type="molecule type" value="Genomic_DNA"/>
</dbReference>
<comment type="caution">
    <text evidence="2">The sequence shown here is derived from an EMBL/GenBank/DDBJ whole genome shotgun (WGS) entry which is preliminary data.</text>
</comment>
<dbReference type="Proteomes" id="UP000248729">
    <property type="component" value="Unassembled WGS sequence"/>
</dbReference>
<dbReference type="OrthoDB" id="5918741at2"/>
<dbReference type="Proteomes" id="UP000236547">
    <property type="component" value="Unassembled WGS sequence"/>
</dbReference>
<dbReference type="InterPro" id="IPR021932">
    <property type="entry name" value="DUF3545"/>
</dbReference>
<evidence type="ECO:0000313" key="5">
    <source>
        <dbReference type="Proteomes" id="UP000236547"/>
    </source>
</evidence>
<dbReference type="Pfam" id="PF12065">
    <property type="entry name" value="DUF3545"/>
    <property type="match status" value="1"/>
</dbReference>
<evidence type="ECO:0000313" key="2">
    <source>
        <dbReference type="EMBL" id="PNI05008.1"/>
    </source>
</evidence>
<dbReference type="RefSeq" id="WP_102954405.1">
    <property type="nucleotide sequence ID" value="NZ_JAPWHJ010000002.1"/>
</dbReference>
<proteinExistence type="predicted"/>
<keyword evidence="5" id="KW-1185">Reference proteome</keyword>
<dbReference type="Proteomes" id="UP000236449">
    <property type="component" value="Unassembled WGS sequence"/>
</dbReference>
<reference evidence="4 5" key="1">
    <citation type="submission" date="2018-01" db="EMBL/GenBank/DDBJ databases">
        <title>Draft genome sequences of six Vibrio diazotrophicus strains isolated from deep-sea sediments of the Baltic Sea.</title>
        <authorList>
            <person name="Castillo D."/>
            <person name="Vandieken V."/>
            <person name="Chiang O."/>
            <person name="Middelboe M."/>
        </authorList>
    </citation>
    <scope>NUCLEOTIDE SEQUENCE [LARGE SCALE GENOMIC DNA]</scope>
    <source>
        <strain evidence="2 4">60.27F</strain>
        <strain evidence="1 5">65.10M</strain>
    </source>
</reference>
<protein>
    <submittedName>
        <fullName evidence="2">DUF3545 domain-containing protein</fullName>
    </submittedName>
    <submittedName>
        <fullName evidence="3">Uncharacterized protein DUF3545</fullName>
    </submittedName>
</protein>
<dbReference type="AlphaFoldDB" id="A0A2J8HSL1"/>